<sequence length="59" mass="6826">MIDFLIDYARELGYQEVTVGVDLDKLIAIKLYLKKGFTHVLYQGKDAYGAYQKLLKKLN</sequence>
<proteinExistence type="predicted"/>
<dbReference type="EMBL" id="JBHUMQ010000018">
    <property type="protein sequence ID" value="MFD2693696.1"/>
    <property type="molecule type" value="Genomic_DNA"/>
</dbReference>
<reference evidence="2" key="1">
    <citation type="journal article" date="2019" name="Int. J. Syst. Evol. Microbiol.">
        <title>The Global Catalogue of Microorganisms (GCM) 10K type strain sequencing project: providing services to taxonomists for standard genome sequencing and annotation.</title>
        <authorList>
            <consortium name="The Broad Institute Genomics Platform"/>
            <consortium name="The Broad Institute Genome Sequencing Center for Infectious Disease"/>
            <person name="Wu L."/>
            <person name="Ma J."/>
        </authorList>
    </citation>
    <scope>NUCLEOTIDE SEQUENCE [LARGE SCALE GENOMIC DNA]</scope>
    <source>
        <strain evidence="2">TISTR 2466</strain>
    </source>
</reference>
<comment type="caution">
    <text evidence="1">The sequence shown here is derived from an EMBL/GenBank/DDBJ whole genome shotgun (WGS) entry which is preliminary data.</text>
</comment>
<name>A0ABW5S1N2_9BACL</name>
<evidence type="ECO:0000313" key="2">
    <source>
        <dbReference type="Proteomes" id="UP001597399"/>
    </source>
</evidence>
<dbReference type="Gene3D" id="3.40.630.30">
    <property type="match status" value="1"/>
</dbReference>
<organism evidence="1 2">
    <name type="scientific">Sporolactobacillus shoreicorticis</name>
    <dbReference type="NCBI Taxonomy" id="1923877"/>
    <lineage>
        <taxon>Bacteria</taxon>
        <taxon>Bacillati</taxon>
        <taxon>Bacillota</taxon>
        <taxon>Bacilli</taxon>
        <taxon>Bacillales</taxon>
        <taxon>Sporolactobacillaceae</taxon>
        <taxon>Sporolactobacillus</taxon>
    </lineage>
</organism>
<dbReference type="RefSeq" id="WP_253062328.1">
    <property type="nucleotide sequence ID" value="NZ_JAMXWM010000013.1"/>
</dbReference>
<dbReference type="Proteomes" id="UP001597399">
    <property type="component" value="Unassembled WGS sequence"/>
</dbReference>
<keyword evidence="2" id="KW-1185">Reference proteome</keyword>
<protein>
    <submittedName>
        <fullName evidence="1">GNAT family N-acetyltransferase</fullName>
    </submittedName>
</protein>
<evidence type="ECO:0000313" key="1">
    <source>
        <dbReference type="EMBL" id="MFD2693696.1"/>
    </source>
</evidence>
<gene>
    <name evidence="1" type="ORF">ACFSUE_08670</name>
</gene>
<accession>A0ABW5S1N2</accession>
<dbReference type="InterPro" id="IPR016181">
    <property type="entry name" value="Acyl_CoA_acyltransferase"/>
</dbReference>
<dbReference type="SUPFAM" id="SSF55729">
    <property type="entry name" value="Acyl-CoA N-acyltransferases (Nat)"/>
    <property type="match status" value="1"/>
</dbReference>